<feature type="chain" id="PRO_5047278153" evidence="2">
    <location>
        <begin position="20"/>
        <end position="246"/>
    </location>
</feature>
<evidence type="ECO:0000256" key="1">
    <source>
        <dbReference type="SAM" id="MobiDB-lite"/>
    </source>
</evidence>
<dbReference type="EMBL" id="CAUYUJ010015050">
    <property type="protein sequence ID" value="CAK0849310.1"/>
    <property type="molecule type" value="Genomic_DNA"/>
</dbReference>
<keyword evidence="2" id="KW-0732">Signal</keyword>
<name>A0ABN9TSY3_9DINO</name>
<keyword evidence="4" id="KW-1185">Reference proteome</keyword>
<proteinExistence type="predicted"/>
<reference evidence="3" key="1">
    <citation type="submission" date="2023-10" db="EMBL/GenBank/DDBJ databases">
        <authorList>
            <person name="Chen Y."/>
            <person name="Shah S."/>
            <person name="Dougan E. K."/>
            <person name="Thang M."/>
            <person name="Chan C."/>
        </authorList>
    </citation>
    <scope>NUCLEOTIDE SEQUENCE [LARGE SCALE GENOMIC DNA]</scope>
</reference>
<organism evidence="3 4">
    <name type="scientific">Prorocentrum cordatum</name>
    <dbReference type="NCBI Taxonomy" id="2364126"/>
    <lineage>
        <taxon>Eukaryota</taxon>
        <taxon>Sar</taxon>
        <taxon>Alveolata</taxon>
        <taxon>Dinophyceae</taxon>
        <taxon>Prorocentrales</taxon>
        <taxon>Prorocentraceae</taxon>
        <taxon>Prorocentrum</taxon>
    </lineage>
</organism>
<feature type="compositionally biased region" description="Acidic residues" evidence="1">
    <location>
        <begin position="237"/>
        <end position="246"/>
    </location>
</feature>
<evidence type="ECO:0000313" key="3">
    <source>
        <dbReference type="EMBL" id="CAK0849310.1"/>
    </source>
</evidence>
<sequence>MAFMARALSLAGLLTTVGAQQKSDYKEVTPAAAGTGYNPECKDLETVGEWQNVQSAAQCKTYATMVGGTFSDLQPGQAPFGCSVGDWETANEYYYVPDATPKRGPTSQEYHNVCISISYTPPPPPPCQGMTCLERFVHYCEESKADSGSNNNAAAPAKSPKDMFVAQCPDCDGVADTDSCPTKLRLYDAAQEAEPTSRLDKTSVAVSVPLGLVSALVAMGALVRVSRSRASNQPVPVEDEQDLLRK</sequence>
<accession>A0ABN9TSY3</accession>
<comment type="caution">
    <text evidence="3">The sequence shown here is derived from an EMBL/GenBank/DDBJ whole genome shotgun (WGS) entry which is preliminary data.</text>
</comment>
<dbReference type="Proteomes" id="UP001189429">
    <property type="component" value="Unassembled WGS sequence"/>
</dbReference>
<feature type="signal peptide" evidence="2">
    <location>
        <begin position="1"/>
        <end position="19"/>
    </location>
</feature>
<protein>
    <submittedName>
        <fullName evidence="3">Uncharacterized protein</fullName>
    </submittedName>
</protein>
<evidence type="ECO:0000313" key="4">
    <source>
        <dbReference type="Proteomes" id="UP001189429"/>
    </source>
</evidence>
<evidence type="ECO:0000256" key="2">
    <source>
        <dbReference type="SAM" id="SignalP"/>
    </source>
</evidence>
<gene>
    <name evidence="3" type="ORF">PCOR1329_LOCUS42032</name>
</gene>
<feature type="region of interest" description="Disordered" evidence="1">
    <location>
        <begin position="227"/>
        <end position="246"/>
    </location>
</feature>